<organism evidence="3">
    <name type="scientific">marine sediment metagenome</name>
    <dbReference type="NCBI Taxonomy" id="412755"/>
    <lineage>
        <taxon>unclassified sequences</taxon>
        <taxon>metagenomes</taxon>
        <taxon>ecological metagenomes</taxon>
    </lineage>
</organism>
<protein>
    <recommendedName>
        <fullName evidence="2">SHOCT domain-containing protein</fullName>
    </recommendedName>
</protein>
<dbReference type="AlphaFoldDB" id="X1LZU4"/>
<comment type="caution">
    <text evidence="3">The sequence shown here is derived from an EMBL/GenBank/DDBJ whole genome shotgun (WGS) entry which is preliminary data.</text>
</comment>
<evidence type="ECO:0000259" key="2">
    <source>
        <dbReference type="Pfam" id="PF09851"/>
    </source>
</evidence>
<dbReference type="Pfam" id="PF09851">
    <property type="entry name" value="SHOCT"/>
    <property type="match status" value="1"/>
</dbReference>
<dbReference type="EMBL" id="BARV01018896">
    <property type="protein sequence ID" value="GAI24892.1"/>
    <property type="molecule type" value="Genomic_DNA"/>
</dbReference>
<feature type="domain" description="SHOCT" evidence="2">
    <location>
        <begin position="65"/>
        <end position="90"/>
    </location>
</feature>
<accession>X1LZU4</accession>
<keyword evidence="1" id="KW-0812">Transmembrane</keyword>
<evidence type="ECO:0000313" key="3">
    <source>
        <dbReference type="EMBL" id="GAI24892.1"/>
    </source>
</evidence>
<evidence type="ECO:0000256" key="1">
    <source>
        <dbReference type="SAM" id="Phobius"/>
    </source>
</evidence>
<gene>
    <name evidence="3" type="ORF">S06H3_31867</name>
</gene>
<name>X1LZU4_9ZZZZ</name>
<reference evidence="3" key="1">
    <citation type="journal article" date="2014" name="Front. Microbiol.">
        <title>High frequency of phylogenetically diverse reductive dehalogenase-homologous genes in deep subseafloor sedimentary metagenomes.</title>
        <authorList>
            <person name="Kawai M."/>
            <person name="Futagami T."/>
            <person name="Toyoda A."/>
            <person name="Takaki Y."/>
            <person name="Nishi S."/>
            <person name="Hori S."/>
            <person name="Arai W."/>
            <person name="Tsubouchi T."/>
            <person name="Morono Y."/>
            <person name="Uchiyama I."/>
            <person name="Ito T."/>
            <person name="Fujiyama A."/>
            <person name="Inagaki F."/>
            <person name="Takami H."/>
        </authorList>
    </citation>
    <scope>NUCLEOTIDE SEQUENCE</scope>
    <source>
        <strain evidence="3">Expedition CK06-06</strain>
    </source>
</reference>
<keyword evidence="1" id="KW-1133">Transmembrane helix</keyword>
<proteinExistence type="predicted"/>
<sequence>MTQWRGYEWGHGPGMMGWGYGMGWFGMIIMAAFWIAVIVGIVFLIRWLVVSTGTGGRGGRPEDSALEILKRRYARGEINKEEFEEKKKVLEY</sequence>
<dbReference type="InterPro" id="IPR018649">
    <property type="entry name" value="SHOCT"/>
</dbReference>
<feature type="transmembrane region" description="Helical" evidence="1">
    <location>
        <begin position="24"/>
        <end position="49"/>
    </location>
</feature>
<keyword evidence="1" id="KW-0472">Membrane</keyword>